<evidence type="ECO:0000256" key="3">
    <source>
        <dbReference type="ARBA" id="ARBA00022475"/>
    </source>
</evidence>
<proteinExistence type="inferred from homology"/>
<dbReference type="Gene3D" id="3.40.50.2000">
    <property type="entry name" value="Glycogen Phosphorylase B"/>
    <property type="match status" value="2"/>
</dbReference>
<evidence type="ECO:0000256" key="2">
    <source>
        <dbReference type="ARBA" id="ARBA00010488"/>
    </source>
</evidence>
<feature type="domain" description="Glycosyl transferase family 1" evidence="8">
    <location>
        <begin position="1190"/>
        <end position="1328"/>
    </location>
</feature>
<dbReference type="EMBL" id="CP019952">
    <property type="protein sequence ID" value="AQW67798.1"/>
    <property type="molecule type" value="Genomic_DNA"/>
</dbReference>
<dbReference type="InterPro" id="IPR019734">
    <property type="entry name" value="TPR_rpt"/>
</dbReference>
<evidence type="ECO:0000313" key="9">
    <source>
        <dbReference type="EMBL" id="AQW67798.1"/>
    </source>
</evidence>
<evidence type="ECO:0000256" key="1">
    <source>
        <dbReference type="ARBA" id="ARBA00004202"/>
    </source>
</evidence>
<dbReference type="InterPro" id="IPR001296">
    <property type="entry name" value="Glyco_trans_1"/>
</dbReference>
<keyword evidence="3" id="KW-1003">Cell membrane</keyword>
<evidence type="ECO:0000256" key="5">
    <source>
        <dbReference type="ARBA" id="ARBA00022944"/>
    </source>
</evidence>
<dbReference type="InterPro" id="IPR043149">
    <property type="entry name" value="TagF_N"/>
</dbReference>
<dbReference type="Gene3D" id="3.40.50.12580">
    <property type="match status" value="1"/>
</dbReference>
<reference evidence="9 10" key="1">
    <citation type="submission" date="2017-02" db="EMBL/GenBank/DDBJ databases">
        <authorList>
            <person name="Guo L."/>
        </authorList>
    </citation>
    <scope>NUCLEOTIDE SEQUENCE [LARGE SCALE GENOMIC DNA]</scope>
    <source>
        <strain evidence="9 10">PRS09-11288</strain>
    </source>
</reference>
<dbReference type="InterPro" id="IPR007554">
    <property type="entry name" value="Glycerophosphate_synth"/>
</dbReference>
<dbReference type="SUPFAM" id="SSF48452">
    <property type="entry name" value="TPR-like"/>
    <property type="match status" value="2"/>
</dbReference>
<keyword evidence="7" id="KW-0802">TPR repeat</keyword>
<comment type="subcellular location">
    <subcellularLocation>
        <location evidence="1">Cell membrane</location>
        <topology evidence="1">Peripheral membrane protein</topology>
    </subcellularLocation>
</comment>
<keyword evidence="5" id="KW-0777">Teichoic acid biosynthesis</keyword>
<keyword evidence="4" id="KW-0808">Transferase</keyword>
<evidence type="ECO:0000256" key="6">
    <source>
        <dbReference type="ARBA" id="ARBA00023136"/>
    </source>
</evidence>
<evidence type="ECO:0000256" key="7">
    <source>
        <dbReference type="PROSITE-ProRule" id="PRU00339"/>
    </source>
</evidence>
<keyword evidence="6" id="KW-0472">Membrane</keyword>
<dbReference type="SMART" id="SM00028">
    <property type="entry name" value="TPR"/>
    <property type="match status" value="9"/>
</dbReference>
<evidence type="ECO:0000313" key="10">
    <source>
        <dbReference type="Proteomes" id="UP000191010"/>
    </source>
</evidence>
<dbReference type="SUPFAM" id="SSF53756">
    <property type="entry name" value="UDP-Glycosyltransferase/glycogen phosphorylase"/>
    <property type="match status" value="2"/>
</dbReference>
<dbReference type="Gene3D" id="3.40.50.11820">
    <property type="match status" value="1"/>
</dbReference>
<evidence type="ECO:0000256" key="4">
    <source>
        <dbReference type="ARBA" id="ARBA00022679"/>
    </source>
</evidence>
<dbReference type="InterPro" id="IPR051612">
    <property type="entry name" value="Teichoic_Acid_Biosynth"/>
</dbReference>
<dbReference type="InterPro" id="IPR011990">
    <property type="entry name" value="TPR-like_helical_dom_sf"/>
</dbReference>
<organism evidence="9 10">
    <name type="scientific">Pseudomonas parafulva</name>
    <dbReference type="NCBI Taxonomy" id="157782"/>
    <lineage>
        <taxon>Bacteria</taxon>
        <taxon>Pseudomonadati</taxon>
        <taxon>Pseudomonadota</taxon>
        <taxon>Gammaproteobacteria</taxon>
        <taxon>Pseudomonadales</taxon>
        <taxon>Pseudomonadaceae</taxon>
        <taxon>Pseudomonas</taxon>
    </lineage>
</organism>
<dbReference type="Pfam" id="PF00534">
    <property type="entry name" value="Glycos_transf_1"/>
    <property type="match status" value="1"/>
</dbReference>
<name>A0ABN4XR58_9PSED</name>
<accession>A0ABN4XR58</accession>
<dbReference type="PROSITE" id="PS50005">
    <property type="entry name" value="TPR"/>
    <property type="match status" value="2"/>
</dbReference>
<dbReference type="PANTHER" id="PTHR37316:SF3">
    <property type="entry name" value="TEICHOIC ACID GLYCEROL-PHOSPHATE TRANSFERASE"/>
    <property type="match status" value="1"/>
</dbReference>
<dbReference type="Gene3D" id="1.25.40.10">
    <property type="entry name" value="Tetratricopeptide repeat domain"/>
    <property type="match status" value="3"/>
</dbReference>
<evidence type="ECO:0000259" key="8">
    <source>
        <dbReference type="Pfam" id="PF00534"/>
    </source>
</evidence>
<gene>
    <name evidence="9" type="ORF">B2J77_05925</name>
</gene>
<sequence length="1353" mass="153045">MHPIQHYVLYGAQEGRLPRRDFDPVAYGQQYPEATEKNAFIHYINRGSQAEVLAKDLTQIIEPADGVKSSGALLEKISSSGLFDRKFYLKTYPDVAASKVDPALHFLQHGALELRNPSAKFDICWYWLIHQQNEHIETNPLIHYLEDGLAKSLSVKPSSKFELAQLDQACKTFLAQAPDLNKALKVAAYLEKIGRSVNAELIYGYICATSEDPKHFEALARIYINQKKWWQAADTLKAACELTPEKKHLIVQHGEVCEKLRRHEDAADSYKKALVIEPDNSIWLYRLGYLYELLGESTLAENHYKKAIKSSKDPAVTRFGIGVLHQGRGLWKEAVARYSLKIEEDPSDAELWYRLGMAYDRCFDWESASSCYRLAVGLDSTQAYWSYRLGFVLERAGSFSEAAEAYGTAANRSNKLEPYWFYRQGYTLRLSGKHREACLAFLKSTKESLDYVESGSTENSSIESDDSDSQLSVATRSTDRLNALITISEQAPFNLQLYVQLAQELHKNGLWKAAAEAFSQVVARSNSHNSRWYYLLGHSYMCAGLFDEASEAFEQTRIIKRAYGFDYSRYEKNQSLKNAIEYNELVETLKVEENVVFYESFHGASASCNPYAIYEALSSRKEYDHLIHVWALSDPSLASRELKKSKKVILVERNSYLYRRYIATAKYLINNNTFMPWFIRRNEQVYLNTWHGTPMKGLGKDNKNSFMAHKNVSRNFLHATHLVSPNPHTSEVMIRSHDIAGTFNGIIAETGYPRNDRVLMQEPAVQAALIEKLRIDTAKPTVLYAPTWRGTTSEATVDLDQLINDLQALKTLPYNVLFRGHHMSEALIADLGFSSVPPDVETSALLSVVDILITDYSSICFDFMPTGKPIIYYAYDYEDYCSSRGMYLNLDTIPGTMVTTRDALIEKIAELTSTPFSPVIVSEENLKYLDTSNGSATERTIKLIFENDRTHSIDLFNSTKKSILIYAGALPPNGITQSCLSLINAIDSERYSITLVIDPDTIEIDPYRLNKLSSIADKVQIISRVGVVNYSPEEKLVIDTFNAHDSLHSEEMWTIYRKLMRKEFNRVFGCAKFDLVIQFEGYGKFWTGLLGYGPTDSQRVVYLHNNMMEEYLTKYEFLEGIFKLYPTYDKLISVSESVNQQNLLNLAPKTHISQDKFVYCDNFINVEEIISKSAYPVDSDIFSWIGGSIAFGTVGRLSPEKGHHKLITAFAKVIEDTQADIKLVIIGDGSQWSILNQHIVDLNLEGRVLLAGIRQNPYPLIKSLDLFVFSSDHEGQGLAIIEALVLGKPVISTDIPGPHSILVPGYGLLVENSVLGLADAMKMHLKKPLKFKEFCGVEYNKNVAAMFKSSVGI</sequence>
<dbReference type="CDD" id="cd03811">
    <property type="entry name" value="GT4_GT28_WabH-like"/>
    <property type="match status" value="1"/>
</dbReference>
<dbReference type="Pfam" id="PF04464">
    <property type="entry name" value="Glyphos_transf"/>
    <property type="match status" value="1"/>
</dbReference>
<dbReference type="PANTHER" id="PTHR37316">
    <property type="entry name" value="TEICHOIC ACID GLYCEROL-PHOSPHATE PRIMASE"/>
    <property type="match status" value="1"/>
</dbReference>
<dbReference type="Proteomes" id="UP000191010">
    <property type="component" value="Chromosome"/>
</dbReference>
<dbReference type="Pfam" id="PF13432">
    <property type="entry name" value="TPR_16"/>
    <property type="match status" value="2"/>
</dbReference>
<keyword evidence="10" id="KW-1185">Reference proteome</keyword>
<dbReference type="InterPro" id="IPR043148">
    <property type="entry name" value="TagF_C"/>
</dbReference>
<comment type="similarity">
    <text evidence="2">Belongs to the CDP-glycerol glycerophosphotransferase family.</text>
</comment>
<protein>
    <recommendedName>
        <fullName evidence="8">Glycosyl transferase family 1 domain-containing protein</fullName>
    </recommendedName>
</protein>
<feature type="repeat" description="TPR" evidence="7">
    <location>
        <begin position="247"/>
        <end position="280"/>
    </location>
</feature>
<dbReference type="Pfam" id="PF13181">
    <property type="entry name" value="TPR_8"/>
    <property type="match status" value="1"/>
</dbReference>
<feature type="repeat" description="TPR" evidence="7">
    <location>
        <begin position="349"/>
        <end position="382"/>
    </location>
</feature>